<dbReference type="PANTHER" id="PTHR17600">
    <property type="entry name" value="MESODERM DEVELOPMENT CANDIDATE 2"/>
    <property type="match status" value="1"/>
</dbReference>
<dbReference type="Proteomes" id="UP000759131">
    <property type="component" value="Unassembled WGS sequence"/>
</dbReference>
<dbReference type="InterPro" id="IPR019330">
    <property type="entry name" value="MESD"/>
</dbReference>
<keyword evidence="3" id="KW-0879">Wnt signaling pathway</keyword>
<evidence type="ECO:0000256" key="2">
    <source>
        <dbReference type="ARBA" id="ARBA00011068"/>
    </source>
</evidence>
<evidence type="ECO:0000313" key="9">
    <source>
        <dbReference type="EMBL" id="CAD7638522.1"/>
    </source>
</evidence>
<evidence type="ECO:0000256" key="3">
    <source>
        <dbReference type="ARBA" id="ARBA00022687"/>
    </source>
</evidence>
<keyword evidence="5" id="KW-0256">Endoplasmic reticulum</keyword>
<proteinExistence type="inferred from homology"/>
<keyword evidence="10" id="KW-1185">Reference proteome</keyword>
<dbReference type="GO" id="GO:0005783">
    <property type="term" value="C:endoplasmic reticulum"/>
    <property type="evidence" value="ECO:0007669"/>
    <property type="project" value="UniProtKB-SubCell"/>
</dbReference>
<keyword evidence="6" id="KW-0143">Chaperone</keyword>
<feature type="compositionally biased region" description="Acidic residues" evidence="7">
    <location>
        <begin position="54"/>
        <end position="63"/>
    </location>
</feature>
<feature type="signal peptide" evidence="8">
    <location>
        <begin position="1"/>
        <end position="21"/>
    </location>
</feature>
<dbReference type="EMBL" id="CAJPIZ010020961">
    <property type="protein sequence ID" value="CAG2117472.1"/>
    <property type="molecule type" value="Genomic_DNA"/>
</dbReference>
<dbReference type="EMBL" id="OC875536">
    <property type="protein sequence ID" value="CAD7638522.1"/>
    <property type="molecule type" value="Genomic_DNA"/>
</dbReference>
<evidence type="ECO:0000313" key="10">
    <source>
        <dbReference type="Proteomes" id="UP000759131"/>
    </source>
</evidence>
<dbReference type="OrthoDB" id="75833at2759"/>
<dbReference type="FunFam" id="3.30.70.260:FF:000031">
    <property type="entry name" value="LDLR chaperone MESD"/>
    <property type="match status" value="1"/>
</dbReference>
<evidence type="ECO:0008006" key="11">
    <source>
        <dbReference type="Google" id="ProtNLM"/>
    </source>
</evidence>
<comment type="subcellular location">
    <subcellularLocation>
        <location evidence="1">Endoplasmic reticulum</location>
    </subcellularLocation>
</comment>
<evidence type="ECO:0000256" key="1">
    <source>
        <dbReference type="ARBA" id="ARBA00004240"/>
    </source>
</evidence>
<evidence type="ECO:0000256" key="6">
    <source>
        <dbReference type="ARBA" id="ARBA00023186"/>
    </source>
</evidence>
<evidence type="ECO:0000256" key="5">
    <source>
        <dbReference type="ARBA" id="ARBA00022824"/>
    </source>
</evidence>
<gene>
    <name evidence="9" type="ORF">OSB1V03_LOCUS17425</name>
</gene>
<evidence type="ECO:0000256" key="8">
    <source>
        <dbReference type="SAM" id="SignalP"/>
    </source>
</evidence>
<feature type="chain" id="PRO_5036403482" description="Mesoderm development candidate 2" evidence="8">
    <location>
        <begin position="22"/>
        <end position="185"/>
    </location>
</feature>
<dbReference type="AlphaFoldDB" id="A0A7R9LBH3"/>
<dbReference type="Gene3D" id="6.10.250.640">
    <property type="match status" value="1"/>
</dbReference>
<dbReference type="GO" id="GO:0016055">
    <property type="term" value="P:Wnt signaling pathway"/>
    <property type="evidence" value="ECO:0007669"/>
    <property type="project" value="UniProtKB-KW"/>
</dbReference>
<accession>A0A7R9LBH3</accession>
<reference evidence="9" key="1">
    <citation type="submission" date="2020-11" db="EMBL/GenBank/DDBJ databases">
        <authorList>
            <person name="Tran Van P."/>
        </authorList>
    </citation>
    <scope>NUCLEOTIDE SEQUENCE</scope>
</reference>
<name>A0A7R9LBH3_9ACAR</name>
<dbReference type="PANTHER" id="PTHR17600:SF2">
    <property type="entry name" value="LRP CHAPERONE MESD"/>
    <property type="match status" value="1"/>
</dbReference>
<keyword evidence="4 8" id="KW-0732">Signal</keyword>
<protein>
    <recommendedName>
        <fullName evidence="11">Mesoderm development candidate 2</fullName>
    </recommendedName>
</protein>
<organism evidence="9">
    <name type="scientific">Medioppia subpectinata</name>
    <dbReference type="NCBI Taxonomy" id="1979941"/>
    <lineage>
        <taxon>Eukaryota</taxon>
        <taxon>Metazoa</taxon>
        <taxon>Ecdysozoa</taxon>
        <taxon>Arthropoda</taxon>
        <taxon>Chelicerata</taxon>
        <taxon>Arachnida</taxon>
        <taxon>Acari</taxon>
        <taxon>Acariformes</taxon>
        <taxon>Sarcoptiformes</taxon>
        <taxon>Oribatida</taxon>
        <taxon>Brachypylina</taxon>
        <taxon>Oppioidea</taxon>
        <taxon>Oppiidae</taxon>
        <taxon>Medioppia</taxon>
    </lineage>
</organism>
<evidence type="ECO:0000256" key="7">
    <source>
        <dbReference type="SAM" id="MobiDB-lite"/>
    </source>
</evidence>
<sequence length="185" mass="21128">MKYTSAVVLCLCLVCLSPVLCKRSDSGSKPLWAQKDVRDYSDADIQRLYDQWEEDEEPLDNDELPEHLKTSPPIDLSSADLSNPESLLKVSKKGKTLMSFVTVSGGPTREETERVTALWQSSLQNNHIIAERFIVSDNRAIFMFKDGAQAWDAKDFFVEQQLCEEVMIENKPYYGKFSKHSKQEL</sequence>
<dbReference type="GO" id="GO:0006457">
    <property type="term" value="P:protein folding"/>
    <property type="evidence" value="ECO:0007669"/>
    <property type="project" value="InterPro"/>
</dbReference>
<dbReference type="Pfam" id="PF10185">
    <property type="entry name" value="Mesd"/>
    <property type="match status" value="1"/>
</dbReference>
<feature type="region of interest" description="Disordered" evidence="7">
    <location>
        <begin position="54"/>
        <end position="80"/>
    </location>
</feature>
<dbReference type="Gene3D" id="3.30.70.260">
    <property type="match status" value="1"/>
</dbReference>
<comment type="similarity">
    <text evidence="2">Belongs to the MESD family.</text>
</comment>
<evidence type="ECO:0000256" key="4">
    <source>
        <dbReference type="ARBA" id="ARBA00022729"/>
    </source>
</evidence>